<accession>A0ACB6QQ67</accession>
<name>A0ACB6QQ67_9PLEO</name>
<gene>
    <name evidence="1" type="ORF">BDR25DRAFT_335089</name>
</gene>
<reference evidence="1" key="1">
    <citation type="journal article" date="2020" name="Stud. Mycol.">
        <title>101 Dothideomycetes genomes: a test case for predicting lifestyles and emergence of pathogens.</title>
        <authorList>
            <person name="Haridas S."/>
            <person name="Albert R."/>
            <person name="Binder M."/>
            <person name="Bloem J."/>
            <person name="Labutti K."/>
            <person name="Salamov A."/>
            <person name="Andreopoulos B."/>
            <person name="Baker S."/>
            <person name="Barry K."/>
            <person name="Bills G."/>
            <person name="Bluhm B."/>
            <person name="Cannon C."/>
            <person name="Castanera R."/>
            <person name="Culley D."/>
            <person name="Daum C."/>
            <person name="Ezra D."/>
            <person name="Gonzalez J."/>
            <person name="Henrissat B."/>
            <person name="Kuo A."/>
            <person name="Liang C."/>
            <person name="Lipzen A."/>
            <person name="Lutzoni F."/>
            <person name="Magnuson J."/>
            <person name="Mondo S."/>
            <person name="Nolan M."/>
            <person name="Ohm R."/>
            <person name="Pangilinan J."/>
            <person name="Park H.-J."/>
            <person name="Ramirez L."/>
            <person name="Alfaro M."/>
            <person name="Sun H."/>
            <person name="Tritt A."/>
            <person name="Yoshinaga Y."/>
            <person name="Zwiers L.-H."/>
            <person name="Turgeon B."/>
            <person name="Goodwin S."/>
            <person name="Spatafora J."/>
            <person name="Crous P."/>
            <person name="Grigoriev I."/>
        </authorList>
    </citation>
    <scope>NUCLEOTIDE SEQUENCE</scope>
    <source>
        <strain evidence="1">ATCC 200398</strain>
    </source>
</reference>
<dbReference type="Proteomes" id="UP000799755">
    <property type="component" value="Unassembled WGS sequence"/>
</dbReference>
<comment type="caution">
    <text evidence="1">The sequence shown here is derived from an EMBL/GenBank/DDBJ whole genome shotgun (WGS) entry which is preliminary data.</text>
</comment>
<dbReference type="EMBL" id="MU003513">
    <property type="protein sequence ID" value="KAF2469134.1"/>
    <property type="molecule type" value="Genomic_DNA"/>
</dbReference>
<evidence type="ECO:0000313" key="2">
    <source>
        <dbReference type="Proteomes" id="UP000799755"/>
    </source>
</evidence>
<proteinExistence type="predicted"/>
<protein>
    <submittedName>
        <fullName evidence="1">XLF-domain-containing protein</fullName>
    </submittedName>
</protein>
<organism evidence="1 2">
    <name type="scientific">Lindgomyces ingoldianus</name>
    <dbReference type="NCBI Taxonomy" id="673940"/>
    <lineage>
        <taxon>Eukaryota</taxon>
        <taxon>Fungi</taxon>
        <taxon>Dikarya</taxon>
        <taxon>Ascomycota</taxon>
        <taxon>Pezizomycotina</taxon>
        <taxon>Dothideomycetes</taxon>
        <taxon>Pleosporomycetidae</taxon>
        <taxon>Pleosporales</taxon>
        <taxon>Lindgomycetaceae</taxon>
        <taxon>Lindgomyces</taxon>
    </lineage>
</organism>
<evidence type="ECO:0000313" key="1">
    <source>
        <dbReference type="EMBL" id="KAF2469134.1"/>
    </source>
</evidence>
<sequence length="552" mass="61391">MACWRHLKLSSLSVGQPSPQLLIKPDFGLKKYTVFLTDLSNIWSEELDLAGIVKRASQEDSPIEVSKQDTTQLTILLDNVKKSLTGADDTICRITRNSVNGIVLHTWTSLPAPLDSLRWKFCLQKRPPATLKNELILPLLVSSHVQHERVDSLITSITEKDREITRLLDQYESSNLDLASAFPSISGSKPGRRLVKREHAARHIPALAPFQEDAWRKDTARLNDAHISTLGLFQEALSDCALRVPLRLMSESEDQSWLTKVSESLDDLEPIMKSKQIHPSPKSKPTSNPPPEPSDEDTEDEFEMHGNFHVRESPHRKPEQLTKNDSTREKRLKIEVGEDESTDDDDLDAPSKKPSQIRSPPQETPEVDGPTEGGVSPSPRISVPAAQKPKGFKIGGAKAKKQAVVAPAPEALVKMRDLEGDRNIDDAQIPTHSKADSTTTSAGSKGPKKSFKIGGRHKDSKSSMPTVNLRGGASNGMRPTDMVEGPPEPGLPTSMRFSEAPAVARVEGQTNSPVQEEHEETLEEKVERKRRELKRKNEELAKKQMQKKKKRF</sequence>
<keyword evidence="2" id="KW-1185">Reference proteome</keyword>